<evidence type="ECO:0000259" key="6">
    <source>
        <dbReference type="Pfam" id="PF04893"/>
    </source>
</evidence>
<feature type="transmembrane region" description="Helical" evidence="5">
    <location>
        <begin position="60"/>
        <end position="83"/>
    </location>
</feature>
<dbReference type="RefSeq" id="WP_181731064.1">
    <property type="nucleotide sequence ID" value="NZ_JACEIR010000001.1"/>
</dbReference>
<evidence type="ECO:0000313" key="7">
    <source>
        <dbReference type="EMBL" id="MBH8593873.1"/>
    </source>
</evidence>
<dbReference type="AlphaFoldDB" id="A0A8I1A3K4"/>
<evidence type="ECO:0000256" key="2">
    <source>
        <dbReference type="ARBA" id="ARBA00022692"/>
    </source>
</evidence>
<keyword evidence="4 5" id="KW-0472">Membrane</keyword>
<comment type="caution">
    <text evidence="7">The sequence shown here is derived from an EMBL/GenBank/DDBJ whole genome shotgun (WGS) entry which is preliminary data.</text>
</comment>
<evidence type="ECO:0000256" key="5">
    <source>
        <dbReference type="SAM" id="Phobius"/>
    </source>
</evidence>
<dbReference type="Proteomes" id="UP000633619">
    <property type="component" value="Unassembled WGS sequence"/>
</dbReference>
<comment type="subcellular location">
    <subcellularLocation>
        <location evidence="1">Membrane</location>
        <topology evidence="1">Multi-pass membrane protein</topology>
    </subcellularLocation>
</comment>
<gene>
    <name evidence="7" type="ORF">I8U20_00850</name>
</gene>
<dbReference type="InterPro" id="IPR006977">
    <property type="entry name" value="Yip1_dom"/>
</dbReference>
<organism evidence="7 8">
    <name type="scientific">Thermoactinomyces intermedius</name>
    <dbReference type="NCBI Taxonomy" id="2024"/>
    <lineage>
        <taxon>Bacteria</taxon>
        <taxon>Bacillati</taxon>
        <taxon>Bacillota</taxon>
        <taxon>Bacilli</taxon>
        <taxon>Bacillales</taxon>
        <taxon>Thermoactinomycetaceae</taxon>
        <taxon>Thermoactinomyces</taxon>
    </lineage>
</organism>
<evidence type="ECO:0000256" key="1">
    <source>
        <dbReference type="ARBA" id="ARBA00004141"/>
    </source>
</evidence>
<name>A0A8I1A3K4_THEIN</name>
<reference evidence="7 8" key="1">
    <citation type="submission" date="2020-12" db="EMBL/GenBank/DDBJ databases">
        <title>WGS of Thermoactinomyces spp.</title>
        <authorList>
            <person name="Cheng K."/>
        </authorList>
    </citation>
    <scope>NUCLEOTIDE SEQUENCE [LARGE SCALE GENOMIC DNA]</scope>
    <source>
        <strain evidence="8">CICC 10671\DSM 43846</strain>
    </source>
</reference>
<evidence type="ECO:0000256" key="3">
    <source>
        <dbReference type="ARBA" id="ARBA00022989"/>
    </source>
</evidence>
<dbReference type="EMBL" id="JAECVW010000001">
    <property type="protein sequence ID" value="MBH8593873.1"/>
    <property type="molecule type" value="Genomic_DNA"/>
</dbReference>
<keyword evidence="8" id="KW-1185">Reference proteome</keyword>
<evidence type="ECO:0000313" key="8">
    <source>
        <dbReference type="Proteomes" id="UP000633619"/>
    </source>
</evidence>
<keyword evidence="2 5" id="KW-0812">Transmembrane</keyword>
<sequence length="204" mass="22900">MKNKFNIPWLSIWLNPGDTVQRILNNKKIPVMLILLTGLSINLDNSYFNSTGDTLSLSAILLIAIIFSPVTGYLFVWISTYLFSITGQWLGGTGSTKEIKPVVAWSGIFFAASLIIRFLEILILGNEIFQTVQPTVENSTFLSILFIFLHLLDLAILIWWAVFMAVALGEIHSFSKLRGFFTMLISLLLVVLVNLLIAIILMIF</sequence>
<proteinExistence type="predicted"/>
<protein>
    <submittedName>
        <fullName evidence="7">YIP1 family protein</fullName>
    </submittedName>
</protein>
<dbReference type="GO" id="GO:0016020">
    <property type="term" value="C:membrane"/>
    <property type="evidence" value="ECO:0007669"/>
    <property type="project" value="UniProtKB-SubCell"/>
</dbReference>
<feature type="transmembrane region" description="Helical" evidence="5">
    <location>
        <begin position="103"/>
        <end position="124"/>
    </location>
</feature>
<feature type="transmembrane region" description="Helical" evidence="5">
    <location>
        <begin position="144"/>
        <end position="168"/>
    </location>
</feature>
<keyword evidence="3 5" id="KW-1133">Transmembrane helix</keyword>
<feature type="transmembrane region" description="Helical" evidence="5">
    <location>
        <begin position="180"/>
        <end position="203"/>
    </location>
</feature>
<accession>A0A8I1A3K4</accession>
<dbReference type="Pfam" id="PF04893">
    <property type="entry name" value="Yip1"/>
    <property type="match status" value="1"/>
</dbReference>
<evidence type="ECO:0000256" key="4">
    <source>
        <dbReference type="ARBA" id="ARBA00023136"/>
    </source>
</evidence>
<feature type="domain" description="Yip1" evidence="6">
    <location>
        <begin position="11"/>
        <end position="195"/>
    </location>
</feature>